<dbReference type="InterPro" id="IPR001841">
    <property type="entry name" value="Znf_RING"/>
</dbReference>
<dbReference type="EMBL" id="OOIL02001171">
    <property type="protein sequence ID" value="VFQ73255.1"/>
    <property type="molecule type" value="Genomic_DNA"/>
</dbReference>
<protein>
    <recommendedName>
        <fullName evidence="5">RING-type domain-containing protein</fullName>
    </recommendedName>
</protein>
<dbReference type="InterPro" id="IPR051834">
    <property type="entry name" value="RING_finger_E3_ligase"/>
</dbReference>
<evidence type="ECO:0000256" key="3">
    <source>
        <dbReference type="ARBA" id="ARBA00022833"/>
    </source>
</evidence>
<dbReference type="Gene3D" id="3.30.40.10">
    <property type="entry name" value="Zinc/RING finger domain, C3HC4 (zinc finger)"/>
    <property type="match status" value="1"/>
</dbReference>
<evidence type="ECO:0000259" key="5">
    <source>
        <dbReference type="PROSITE" id="PS50089"/>
    </source>
</evidence>
<name>A0A484L9U2_9ASTE</name>
<sequence length="252" mass="28838">MGSGFGYAYRHTCRMDDEIMARYVPLQNTKGSGFKVFFFEFRTKFMVEEEQGKRTVVGSERFHERCVKDEGACIVARRRLWEDYWMVLDETGSLCCDAFDYARKSEIENPDRDVIPVVVEIEVCTVQQAGEPISATFERAIQPDRLRPVYLNTLGVRPPYPVSPMLESHLRLLPRIRVESVEQGRALMDACQICSRKPTIGDVITHLRCQHAFHSHCAVKWLVHSNLCPSCHSQEHSFVKPKIKAPVPVPPA</sequence>
<evidence type="ECO:0000256" key="4">
    <source>
        <dbReference type="PROSITE-ProRule" id="PRU00175"/>
    </source>
</evidence>
<accession>A0A484L9U2</accession>
<dbReference type="PROSITE" id="PS50089">
    <property type="entry name" value="ZF_RING_2"/>
    <property type="match status" value="1"/>
</dbReference>
<evidence type="ECO:0000313" key="7">
    <source>
        <dbReference type="Proteomes" id="UP000595140"/>
    </source>
</evidence>
<keyword evidence="1" id="KW-0479">Metal-binding</keyword>
<keyword evidence="2 4" id="KW-0863">Zinc-finger</keyword>
<organism evidence="6 7">
    <name type="scientific">Cuscuta campestris</name>
    <dbReference type="NCBI Taxonomy" id="132261"/>
    <lineage>
        <taxon>Eukaryota</taxon>
        <taxon>Viridiplantae</taxon>
        <taxon>Streptophyta</taxon>
        <taxon>Embryophyta</taxon>
        <taxon>Tracheophyta</taxon>
        <taxon>Spermatophyta</taxon>
        <taxon>Magnoliopsida</taxon>
        <taxon>eudicotyledons</taxon>
        <taxon>Gunneridae</taxon>
        <taxon>Pentapetalae</taxon>
        <taxon>asterids</taxon>
        <taxon>lamiids</taxon>
        <taxon>Solanales</taxon>
        <taxon>Convolvulaceae</taxon>
        <taxon>Cuscuteae</taxon>
        <taxon>Cuscuta</taxon>
        <taxon>Cuscuta subgen. Grammica</taxon>
        <taxon>Cuscuta sect. Cleistogrammica</taxon>
    </lineage>
</organism>
<dbReference type="GO" id="GO:0061630">
    <property type="term" value="F:ubiquitin protein ligase activity"/>
    <property type="evidence" value="ECO:0007669"/>
    <property type="project" value="TreeGrafter"/>
</dbReference>
<dbReference type="Pfam" id="PF13639">
    <property type="entry name" value="zf-RING_2"/>
    <property type="match status" value="1"/>
</dbReference>
<dbReference type="GO" id="GO:0008270">
    <property type="term" value="F:zinc ion binding"/>
    <property type="evidence" value="ECO:0007669"/>
    <property type="project" value="UniProtKB-KW"/>
</dbReference>
<dbReference type="PANTHER" id="PTHR45931">
    <property type="entry name" value="SI:CH211-59O9.10"/>
    <property type="match status" value="1"/>
</dbReference>
<dbReference type="GO" id="GO:0006511">
    <property type="term" value="P:ubiquitin-dependent protein catabolic process"/>
    <property type="evidence" value="ECO:0007669"/>
    <property type="project" value="TreeGrafter"/>
</dbReference>
<keyword evidence="7" id="KW-1185">Reference proteome</keyword>
<dbReference type="OrthoDB" id="3824970at2759"/>
<evidence type="ECO:0000256" key="2">
    <source>
        <dbReference type="ARBA" id="ARBA00022771"/>
    </source>
</evidence>
<feature type="domain" description="RING-type" evidence="5">
    <location>
        <begin position="191"/>
        <end position="232"/>
    </location>
</feature>
<gene>
    <name evidence="6" type="ORF">CCAM_LOCUS15031</name>
</gene>
<evidence type="ECO:0000256" key="1">
    <source>
        <dbReference type="ARBA" id="ARBA00022723"/>
    </source>
</evidence>
<dbReference type="InterPro" id="IPR013083">
    <property type="entry name" value="Znf_RING/FYVE/PHD"/>
</dbReference>
<proteinExistence type="predicted"/>
<evidence type="ECO:0000313" key="6">
    <source>
        <dbReference type="EMBL" id="VFQ73255.1"/>
    </source>
</evidence>
<dbReference type="Proteomes" id="UP000595140">
    <property type="component" value="Unassembled WGS sequence"/>
</dbReference>
<dbReference type="GO" id="GO:0005634">
    <property type="term" value="C:nucleus"/>
    <property type="evidence" value="ECO:0007669"/>
    <property type="project" value="TreeGrafter"/>
</dbReference>
<reference evidence="6 7" key="1">
    <citation type="submission" date="2018-04" db="EMBL/GenBank/DDBJ databases">
        <authorList>
            <person name="Vogel A."/>
        </authorList>
    </citation>
    <scope>NUCLEOTIDE SEQUENCE [LARGE SCALE GENOMIC DNA]</scope>
</reference>
<keyword evidence="3" id="KW-0862">Zinc</keyword>
<dbReference type="AlphaFoldDB" id="A0A484L9U2"/>
<dbReference type="SUPFAM" id="SSF57850">
    <property type="entry name" value="RING/U-box"/>
    <property type="match status" value="1"/>
</dbReference>
<dbReference type="PANTHER" id="PTHR45931:SF16">
    <property type="entry name" value="RING_U-BOX SUPERFAMILY PROTEIN"/>
    <property type="match status" value="1"/>
</dbReference>